<keyword evidence="1" id="KW-0677">Repeat</keyword>
<dbReference type="PANTHER" id="PTHR23084:SF263">
    <property type="entry name" value="MORN REPEAT-CONTAINING PROTEIN 1"/>
    <property type="match status" value="1"/>
</dbReference>
<dbReference type="InterPro" id="IPR003409">
    <property type="entry name" value="MORN"/>
</dbReference>
<dbReference type="Pfam" id="PF02493">
    <property type="entry name" value="MORN"/>
    <property type="match status" value="6"/>
</dbReference>
<evidence type="ECO:0000256" key="1">
    <source>
        <dbReference type="ARBA" id="ARBA00022737"/>
    </source>
</evidence>
<dbReference type="EMBL" id="CAICTM010001494">
    <property type="protein sequence ID" value="CAB9524113.1"/>
    <property type="molecule type" value="Genomic_DNA"/>
</dbReference>
<proteinExistence type="predicted"/>
<dbReference type="Gene3D" id="2.20.110.10">
    <property type="entry name" value="Histone H3 K4-specific methyltransferase SET7/9 N-terminal domain"/>
    <property type="match status" value="3"/>
</dbReference>
<feature type="compositionally biased region" description="Basic residues" evidence="2">
    <location>
        <begin position="57"/>
        <end position="86"/>
    </location>
</feature>
<comment type="caution">
    <text evidence="3">The sequence shown here is derived from an EMBL/GenBank/DDBJ whole genome shotgun (WGS) entry which is preliminary data.</text>
</comment>
<dbReference type="SUPFAM" id="SSF82185">
    <property type="entry name" value="Histone H3 K4-specific methyltransferase SET7/9 N-terminal domain"/>
    <property type="match status" value="2"/>
</dbReference>
<sequence length="401" mass="45155">MTSSDERTFDSVGAVCRGELLAREEKEHHRLRQEVETFKSQLVDLDRVVRQLQEAKSKKKSNSSSKAKRSHAIKRSQHASKRKKRSGGASDDRTFDSEGAVCGIVDICEVKQETILDPYGEQGVYTGFLLESTGMPHGKGRMDYGNGCWYEGDWKHGRWTGRGRLSNGDGDLYEGELRNDHKHGKGTMCFTDGRAFVGEYHNSQMIEGRMTYQDGSTYEGSWADGQRHGRGKCVFVDDSVYEGEFFEGEFHGNGRMSWTDGAWYEGEWLNGEMHGILGKEIRPDGSVRHEGAWSQGQPEQKWKSVRKGGGDLEAGTWSKEPLLDDTNSYTNRTERIGKMEIIQSGLLCLFRIVGCVICKKMCCLLQSWRHRTKHLSDVCTGEGDDETTASTILLDVFEDDA</sequence>
<protein>
    <submittedName>
        <fullName evidence="3">Whole genome shotgun sequence</fullName>
    </submittedName>
</protein>
<keyword evidence="4" id="KW-1185">Reference proteome</keyword>
<dbReference type="AlphaFoldDB" id="A0A9N8HVE8"/>
<accession>A0A9N8HVE8</accession>
<evidence type="ECO:0000313" key="3">
    <source>
        <dbReference type="EMBL" id="CAB9524113.1"/>
    </source>
</evidence>
<dbReference type="SMART" id="SM00698">
    <property type="entry name" value="MORN"/>
    <property type="match status" value="6"/>
</dbReference>
<dbReference type="PANTHER" id="PTHR23084">
    <property type="entry name" value="PHOSPHATIDYLINOSITOL-4-PHOSPHATE 5-KINASE RELATED"/>
    <property type="match status" value="1"/>
</dbReference>
<organism evidence="3 4">
    <name type="scientific">Seminavis robusta</name>
    <dbReference type="NCBI Taxonomy" id="568900"/>
    <lineage>
        <taxon>Eukaryota</taxon>
        <taxon>Sar</taxon>
        <taxon>Stramenopiles</taxon>
        <taxon>Ochrophyta</taxon>
        <taxon>Bacillariophyta</taxon>
        <taxon>Bacillariophyceae</taxon>
        <taxon>Bacillariophycidae</taxon>
        <taxon>Naviculales</taxon>
        <taxon>Naviculaceae</taxon>
        <taxon>Seminavis</taxon>
    </lineage>
</organism>
<dbReference type="OrthoDB" id="418492at2759"/>
<feature type="region of interest" description="Disordered" evidence="2">
    <location>
        <begin position="53"/>
        <end position="93"/>
    </location>
</feature>
<gene>
    <name evidence="3" type="ORF">SEMRO_1496_G277470.1</name>
</gene>
<reference evidence="3" key="1">
    <citation type="submission" date="2020-06" db="EMBL/GenBank/DDBJ databases">
        <authorList>
            <consortium name="Plant Systems Biology data submission"/>
        </authorList>
    </citation>
    <scope>NUCLEOTIDE SEQUENCE</scope>
    <source>
        <strain evidence="3">D6</strain>
    </source>
</reference>
<evidence type="ECO:0000313" key="4">
    <source>
        <dbReference type="Proteomes" id="UP001153069"/>
    </source>
</evidence>
<evidence type="ECO:0000256" key="2">
    <source>
        <dbReference type="SAM" id="MobiDB-lite"/>
    </source>
</evidence>
<name>A0A9N8HVE8_9STRA</name>
<dbReference type="Proteomes" id="UP001153069">
    <property type="component" value="Unassembled WGS sequence"/>
</dbReference>